<dbReference type="Pfam" id="PF02747">
    <property type="entry name" value="PCNA_C"/>
    <property type="match status" value="1"/>
</dbReference>
<dbReference type="Pfam" id="PF00705">
    <property type="entry name" value="PCNA_N"/>
    <property type="match status" value="1"/>
</dbReference>
<dbReference type="SUPFAM" id="SSF55979">
    <property type="entry name" value="DNA clamp"/>
    <property type="match status" value="2"/>
</dbReference>
<evidence type="ECO:0000313" key="12">
    <source>
        <dbReference type="Proteomes" id="UP001151516"/>
    </source>
</evidence>
<name>A0A9W8GQ94_9FUNG</name>
<dbReference type="GO" id="GO:0030337">
    <property type="term" value="F:DNA polymerase processivity factor activity"/>
    <property type="evidence" value="ECO:0007669"/>
    <property type="project" value="InterPro"/>
</dbReference>
<dbReference type="InterPro" id="IPR000730">
    <property type="entry name" value="Pr_cel_nuc_antig"/>
</dbReference>
<dbReference type="PROSITE" id="PS00293">
    <property type="entry name" value="PCNA_2"/>
    <property type="match status" value="1"/>
</dbReference>
<dbReference type="InterPro" id="IPR022648">
    <property type="entry name" value="Pr_cel_nuc_antig_N"/>
</dbReference>
<comment type="function">
    <text evidence="6">This protein is an auxiliary protein of DNA polymerase delta and is involved in the control of eukaryotic DNA replication by increasing the polymerase's processibility during elongation of the leading strand. Involved in DNA repair.</text>
</comment>
<protein>
    <recommendedName>
        <fullName evidence="7">DNA sliding clamp PCNA</fullName>
    </recommendedName>
</protein>
<evidence type="ECO:0000256" key="2">
    <source>
        <dbReference type="ARBA" id="ARBA00010462"/>
    </source>
</evidence>
<dbReference type="Proteomes" id="UP001151516">
    <property type="component" value="Unassembled WGS sequence"/>
</dbReference>
<comment type="caution">
    <text evidence="11">The sequence shown here is derived from an EMBL/GenBank/DDBJ whole genome shotgun (WGS) entry which is preliminary data.</text>
</comment>
<dbReference type="PANTHER" id="PTHR11352">
    <property type="entry name" value="PROLIFERATING CELL NUCLEAR ANTIGEN"/>
    <property type="match status" value="1"/>
</dbReference>
<dbReference type="AlphaFoldDB" id="A0A9W8GQ94"/>
<evidence type="ECO:0000256" key="8">
    <source>
        <dbReference type="RuleBase" id="RU003671"/>
    </source>
</evidence>
<evidence type="ECO:0000259" key="9">
    <source>
        <dbReference type="Pfam" id="PF00705"/>
    </source>
</evidence>
<feature type="domain" description="Proliferating cell nuclear antigen PCNA N-terminal" evidence="9">
    <location>
        <begin position="1"/>
        <end position="125"/>
    </location>
</feature>
<dbReference type="NCBIfam" id="TIGR00590">
    <property type="entry name" value="pcna"/>
    <property type="match status" value="1"/>
</dbReference>
<evidence type="ECO:0000256" key="1">
    <source>
        <dbReference type="ARBA" id="ARBA00004123"/>
    </source>
</evidence>
<evidence type="ECO:0000256" key="6">
    <source>
        <dbReference type="ARBA" id="ARBA00054163"/>
    </source>
</evidence>
<sequence>MIEATLPQASLLKKIIEAVKELVDEANFDFSETGIRLQAMDKSHVALSFLHLRDEGFSEYRCDRAQTLGIGLGSLSKILKCAANDDQVQIKASDSAETLELAFESSSKDRVSEFKLKLMDIDTDSVDVPEMDYQATVSMSSQEFARIVRDLLSIGDTVSIDATKQGVRFSASGDDGKASILLKHQKTVDDEKNSPASTTVHINEPVSHSLALKYLSNFAKAAPLADRVTINLIEEAPVMFEFKISDIGHIRFYLAPQIDEDVDM</sequence>
<dbReference type="Gene3D" id="3.10.150.10">
    <property type="entry name" value="DNA Polymerase III, subunit A, domain 2"/>
    <property type="match status" value="2"/>
</dbReference>
<proteinExistence type="inferred from homology"/>
<dbReference type="OrthoDB" id="534348at2759"/>
<feature type="domain" description="Proliferating cell nuclear antigen PCNA C-terminal" evidence="10">
    <location>
        <begin position="128"/>
        <end position="256"/>
    </location>
</feature>
<keyword evidence="12" id="KW-1185">Reference proteome</keyword>
<dbReference type="InterPro" id="IPR022649">
    <property type="entry name" value="Pr_cel_nuc_antig_C"/>
</dbReference>
<dbReference type="InterPro" id="IPR046938">
    <property type="entry name" value="DNA_clamp_sf"/>
</dbReference>
<dbReference type="GO" id="GO:0006272">
    <property type="term" value="P:leading strand elongation"/>
    <property type="evidence" value="ECO:0007669"/>
    <property type="project" value="TreeGrafter"/>
</dbReference>
<keyword evidence="3 8" id="KW-0235">DNA replication</keyword>
<evidence type="ECO:0000256" key="4">
    <source>
        <dbReference type="ARBA" id="ARBA00023125"/>
    </source>
</evidence>
<reference evidence="11" key="1">
    <citation type="submission" date="2022-07" db="EMBL/GenBank/DDBJ databases">
        <title>Phylogenomic reconstructions and comparative analyses of Kickxellomycotina fungi.</title>
        <authorList>
            <person name="Reynolds N.K."/>
            <person name="Stajich J.E."/>
            <person name="Barry K."/>
            <person name="Grigoriev I.V."/>
            <person name="Crous P."/>
            <person name="Smith M.E."/>
        </authorList>
    </citation>
    <scope>NUCLEOTIDE SEQUENCE</scope>
    <source>
        <strain evidence="11">CBS 109367</strain>
    </source>
</reference>
<evidence type="ECO:0000259" key="10">
    <source>
        <dbReference type="Pfam" id="PF02747"/>
    </source>
</evidence>
<dbReference type="HAMAP" id="MF_00317">
    <property type="entry name" value="DNApol_clamp_arch"/>
    <property type="match status" value="1"/>
</dbReference>
<dbReference type="PANTHER" id="PTHR11352:SF0">
    <property type="entry name" value="PROLIFERATING CELL NUCLEAR ANTIGEN"/>
    <property type="match status" value="1"/>
</dbReference>
<dbReference type="GO" id="GO:0006298">
    <property type="term" value="P:mismatch repair"/>
    <property type="evidence" value="ECO:0007669"/>
    <property type="project" value="TreeGrafter"/>
</dbReference>
<dbReference type="GO" id="GO:0003677">
    <property type="term" value="F:DNA binding"/>
    <property type="evidence" value="ECO:0007669"/>
    <property type="project" value="UniProtKB-KW"/>
</dbReference>
<comment type="function">
    <text evidence="7">This protein is an auxiliary protein of DNA polymerase delta and is involved in the control of eukaryotic DNA replication by increasing the polymerase's processivity during elongation of the leading strand.</text>
</comment>
<dbReference type="FunFam" id="3.10.150.10:FF:000006">
    <property type="entry name" value="Proliferating cell nuclear antigen"/>
    <property type="match status" value="1"/>
</dbReference>
<dbReference type="GO" id="GO:0019985">
    <property type="term" value="P:translesion synthesis"/>
    <property type="evidence" value="ECO:0007669"/>
    <property type="project" value="TreeGrafter"/>
</dbReference>
<organism evidence="11 12">
    <name type="scientific">Coemansia spiralis</name>
    <dbReference type="NCBI Taxonomy" id="417178"/>
    <lineage>
        <taxon>Eukaryota</taxon>
        <taxon>Fungi</taxon>
        <taxon>Fungi incertae sedis</taxon>
        <taxon>Zoopagomycota</taxon>
        <taxon>Kickxellomycotina</taxon>
        <taxon>Kickxellomycetes</taxon>
        <taxon>Kickxellales</taxon>
        <taxon>Kickxellaceae</taxon>
        <taxon>Coemansia</taxon>
    </lineage>
</organism>
<evidence type="ECO:0000256" key="7">
    <source>
        <dbReference type="RuleBase" id="RU000641"/>
    </source>
</evidence>
<dbReference type="FunFam" id="3.70.10.10:FF:000001">
    <property type="entry name" value="Proliferating cell nuclear antigen"/>
    <property type="match status" value="1"/>
</dbReference>
<evidence type="ECO:0000313" key="11">
    <source>
        <dbReference type="EMBL" id="KAJ2689623.1"/>
    </source>
</evidence>
<dbReference type="GO" id="GO:0006275">
    <property type="term" value="P:regulation of DNA replication"/>
    <property type="evidence" value="ECO:0007669"/>
    <property type="project" value="InterPro"/>
</dbReference>
<dbReference type="CDD" id="cd00577">
    <property type="entry name" value="PCNA"/>
    <property type="match status" value="1"/>
</dbReference>
<evidence type="ECO:0000256" key="3">
    <source>
        <dbReference type="ARBA" id="ARBA00022705"/>
    </source>
</evidence>
<dbReference type="EMBL" id="JANBTX010000022">
    <property type="protein sequence ID" value="KAJ2689623.1"/>
    <property type="molecule type" value="Genomic_DNA"/>
</dbReference>
<dbReference type="InterPro" id="IPR022659">
    <property type="entry name" value="Pr_cel_nuc_antig_CS"/>
</dbReference>
<gene>
    <name evidence="11" type="ORF">IWW39_001329</name>
</gene>
<comment type="subcellular location">
    <subcellularLocation>
        <location evidence="1 7">Nucleus</location>
    </subcellularLocation>
</comment>
<evidence type="ECO:0000256" key="5">
    <source>
        <dbReference type="ARBA" id="ARBA00023242"/>
    </source>
</evidence>
<dbReference type="PRINTS" id="PR00339">
    <property type="entry name" value="PCNACYCLIN"/>
</dbReference>
<keyword evidence="5 7" id="KW-0539">Nucleus</keyword>
<comment type="similarity">
    <text evidence="2 8">Belongs to the PCNA family.</text>
</comment>
<dbReference type="GO" id="GO:0043626">
    <property type="term" value="C:PCNA complex"/>
    <property type="evidence" value="ECO:0007669"/>
    <property type="project" value="TreeGrafter"/>
</dbReference>
<keyword evidence="4 8" id="KW-0238">DNA-binding</keyword>
<accession>A0A9W8GQ94</accession>